<dbReference type="AlphaFoldDB" id="A0A9Q8W846"/>
<protein>
    <submittedName>
        <fullName evidence="2">Uncharacterized protein</fullName>
    </submittedName>
</protein>
<gene>
    <name evidence="2" type="ORF">CLUP02_00286</name>
</gene>
<reference evidence="2" key="1">
    <citation type="journal article" date="2021" name="Mol. Plant Microbe Interact.">
        <title>Complete Genome Sequence of the Plant-Pathogenic Fungus Colletotrichum lupini.</title>
        <authorList>
            <person name="Baroncelli R."/>
            <person name="Pensec F."/>
            <person name="Da Lio D."/>
            <person name="Boufleur T."/>
            <person name="Vicente I."/>
            <person name="Sarrocco S."/>
            <person name="Picot A."/>
            <person name="Baraldi E."/>
            <person name="Sukno S."/>
            <person name="Thon M."/>
            <person name="Le Floch G."/>
        </authorList>
    </citation>
    <scope>NUCLEOTIDE SEQUENCE</scope>
    <source>
        <strain evidence="2">IMI 504893</strain>
    </source>
</reference>
<evidence type="ECO:0000256" key="1">
    <source>
        <dbReference type="SAM" id="MobiDB-lite"/>
    </source>
</evidence>
<dbReference type="GeneID" id="73334348"/>
<dbReference type="Proteomes" id="UP000830671">
    <property type="component" value="Chromosome 1"/>
</dbReference>
<feature type="region of interest" description="Disordered" evidence="1">
    <location>
        <begin position="30"/>
        <end position="58"/>
    </location>
</feature>
<proteinExistence type="predicted"/>
<dbReference type="EMBL" id="CP019471">
    <property type="protein sequence ID" value="UQC73641.1"/>
    <property type="molecule type" value="Genomic_DNA"/>
</dbReference>
<keyword evidence="3" id="KW-1185">Reference proteome</keyword>
<dbReference type="RefSeq" id="XP_049135295.1">
    <property type="nucleotide sequence ID" value="XM_049279338.1"/>
</dbReference>
<dbReference type="KEGG" id="clup:CLUP02_00286"/>
<name>A0A9Q8W846_9PEZI</name>
<accession>A0A9Q8W846</accession>
<sequence>MSVASCVSATNVRCSIKQCIGVRNETRQIRVKRQPPTAGKTRSKLGWASPNRKTMSSA</sequence>
<organism evidence="2 3">
    <name type="scientific">Colletotrichum lupini</name>
    <dbReference type="NCBI Taxonomy" id="145971"/>
    <lineage>
        <taxon>Eukaryota</taxon>
        <taxon>Fungi</taxon>
        <taxon>Dikarya</taxon>
        <taxon>Ascomycota</taxon>
        <taxon>Pezizomycotina</taxon>
        <taxon>Sordariomycetes</taxon>
        <taxon>Hypocreomycetidae</taxon>
        <taxon>Glomerellales</taxon>
        <taxon>Glomerellaceae</taxon>
        <taxon>Colletotrichum</taxon>
        <taxon>Colletotrichum acutatum species complex</taxon>
    </lineage>
</organism>
<evidence type="ECO:0000313" key="3">
    <source>
        <dbReference type="Proteomes" id="UP000830671"/>
    </source>
</evidence>
<evidence type="ECO:0000313" key="2">
    <source>
        <dbReference type="EMBL" id="UQC73641.1"/>
    </source>
</evidence>